<evidence type="ECO:0000256" key="11">
    <source>
        <dbReference type="ARBA" id="ARBA00022801"/>
    </source>
</evidence>
<dbReference type="Proteomes" id="UP000290253">
    <property type="component" value="Unassembled WGS sequence"/>
</dbReference>
<dbReference type="GO" id="GO:0034039">
    <property type="term" value="F:8-oxo-7,8-dihydroguanine DNA N-glycosylase activity"/>
    <property type="evidence" value="ECO:0007669"/>
    <property type="project" value="TreeGrafter"/>
</dbReference>
<evidence type="ECO:0000256" key="9">
    <source>
        <dbReference type="ARBA" id="ARBA00022763"/>
    </source>
</evidence>
<comment type="caution">
    <text evidence="23">The sequence shown here is derived from an EMBL/GenBank/DDBJ whole genome shotgun (WGS) entry which is preliminary data.</text>
</comment>
<dbReference type="GO" id="GO:0140078">
    <property type="term" value="F:class I DNA-(apurinic or apyrimidinic site) endonuclease activity"/>
    <property type="evidence" value="ECO:0007669"/>
    <property type="project" value="UniProtKB-EC"/>
</dbReference>
<keyword evidence="8" id="KW-0479">Metal-binding</keyword>
<organism evidence="23 24">
    <name type="scientific">Silvibacterium dinghuense</name>
    <dbReference type="NCBI Taxonomy" id="1560006"/>
    <lineage>
        <taxon>Bacteria</taxon>
        <taxon>Pseudomonadati</taxon>
        <taxon>Acidobacteriota</taxon>
        <taxon>Terriglobia</taxon>
        <taxon>Terriglobales</taxon>
        <taxon>Acidobacteriaceae</taxon>
        <taxon>Silvibacterium</taxon>
    </lineage>
</organism>
<keyword evidence="10 20" id="KW-0863">Zinc-finger</keyword>
<evidence type="ECO:0000256" key="17">
    <source>
        <dbReference type="ARBA" id="ARBA00023295"/>
    </source>
</evidence>
<keyword evidence="24" id="KW-1185">Reference proteome</keyword>
<dbReference type="EMBL" id="SDMK01000001">
    <property type="protein sequence ID" value="RXS98012.1"/>
    <property type="molecule type" value="Genomic_DNA"/>
</dbReference>
<dbReference type="SMART" id="SM00898">
    <property type="entry name" value="Fapy_DNA_glyco"/>
    <property type="match status" value="1"/>
</dbReference>
<evidence type="ECO:0000256" key="19">
    <source>
        <dbReference type="ARBA" id="ARBA00044632"/>
    </source>
</evidence>
<dbReference type="SUPFAM" id="SSF46946">
    <property type="entry name" value="S13-like H2TH domain"/>
    <property type="match status" value="1"/>
</dbReference>
<keyword evidence="12" id="KW-0862">Zinc</keyword>
<keyword evidence="17 23" id="KW-0326">Glycosidase</keyword>
<keyword evidence="16" id="KW-0511">Multifunctional enzyme</keyword>
<feature type="domain" description="Formamidopyrimidine-DNA glycosylase catalytic" evidence="22">
    <location>
        <begin position="2"/>
        <end position="132"/>
    </location>
</feature>
<comment type="subunit">
    <text evidence="4">Monomer.</text>
</comment>
<evidence type="ECO:0000256" key="16">
    <source>
        <dbReference type="ARBA" id="ARBA00023268"/>
    </source>
</evidence>
<evidence type="ECO:0000259" key="21">
    <source>
        <dbReference type="PROSITE" id="PS51066"/>
    </source>
</evidence>
<evidence type="ECO:0000259" key="22">
    <source>
        <dbReference type="PROSITE" id="PS51068"/>
    </source>
</evidence>
<dbReference type="Pfam" id="PF06827">
    <property type="entry name" value="zf-FPG_IleRS"/>
    <property type="match status" value="1"/>
</dbReference>
<dbReference type="SMART" id="SM01232">
    <property type="entry name" value="H2TH"/>
    <property type="match status" value="1"/>
</dbReference>
<dbReference type="InterPro" id="IPR035937">
    <property type="entry name" value="FPG_N"/>
</dbReference>
<dbReference type="SUPFAM" id="SSF81624">
    <property type="entry name" value="N-terminal domain of MutM-like DNA repair proteins"/>
    <property type="match status" value="1"/>
</dbReference>
<evidence type="ECO:0000256" key="6">
    <source>
        <dbReference type="ARBA" id="ARBA00012720"/>
    </source>
</evidence>
<feature type="domain" description="FPG-type" evidence="21">
    <location>
        <begin position="257"/>
        <end position="291"/>
    </location>
</feature>
<evidence type="ECO:0000256" key="12">
    <source>
        <dbReference type="ARBA" id="ARBA00022833"/>
    </source>
</evidence>
<dbReference type="GO" id="GO:0006284">
    <property type="term" value="P:base-excision repair"/>
    <property type="evidence" value="ECO:0007669"/>
    <property type="project" value="InterPro"/>
</dbReference>
<name>A0A4V1NW32_9BACT</name>
<dbReference type="Gene3D" id="1.10.8.50">
    <property type="match status" value="1"/>
</dbReference>
<comment type="catalytic activity">
    <reaction evidence="19">
        <text>2'-deoxyribonucleotide-(2'-deoxyribose 5'-phosphate)-2'-deoxyribonucleotide-DNA = a 3'-end 2'-deoxyribonucleotide-(2,3-dehydro-2,3-deoxyribose 5'-phosphate)-DNA + a 5'-end 5'-phospho-2'-deoxyribonucleoside-DNA + H(+)</text>
        <dbReference type="Rhea" id="RHEA:66592"/>
        <dbReference type="Rhea" id="RHEA-COMP:13180"/>
        <dbReference type="Rhea" id="RHEA-COMP:16897"/>
        <dbReference type="Rhea" id="RHEA-COMP:17067"/>
        <dbReference type="ChEBI" id="CHEBI:15378"/>
        <dbReference type="ChEBI" id="CHEBI:136412"/>
        <dbReference type="ChEBI" id="CHEBI:157695"/>
        <dbReference type="ChEBI" id="CHEBI:167181"/>
        <dbReference type="EC" id="4.2.99.18"/>
    </reaction>
</comment>
<evidence type="ECO:0000256" key="10">
    <source>
        <dbReference type="ARBA" id="ARBA00022771"/>
    </source>
</evidence>
<dbReference type="RefSeq" id="WP_129207791.1">
    <property type="nucleotide sequence ID" value="NZ_BMGU01000001.1"/>
</dbReference>
<comment type="similarity">
    <text evidence="3">Belongs to the FPG family.</text>
</comment>
<dbReference type="NCBIfam" id="NF002211">
    <property type="entry name" value="PRK01103.1"/>
    <property type="match status" value="1"/>
</dbReference>
<keyword evidence="13" id="KW-0238">DNA-binding</keyword>
<dbReference type="Pfam" id="PF06831">
    <property type="entry name" value="H2TH"/>
    <property type="match status" value="1"/>
</dbReference>
<evidence type="ECO:0000256" key="3">
    <source>
        <dbReference type="ARBA" id="ARBA00009409"/>
    </source>
</evidence>
<evidence type="ECO:0000256" key="20">
    <source>
        <dbReference type="PROSITE-ProRule" id="PRU00391"/>
    </source>
</evidence>
<keyword evidence="9" id="KW-0227">DNA damage</keyword>
<dbReference type="EC" id="4.2.99.18" evidence="6"/>
<protein>
    <recommendedName>
        <fullName evidence="7">Formamidopyrimidine-DNA glycosylase</fullName>
        <ecNumber evidence="5">3.2.2.23</ecNumber>
        <ecNumber evidence="6">4.2.99.18</ecNumber>
    </recommendedName>
    <alternativeName>
        <fullName evidence="18">DNA-(apurinic or apyrimidinic site) lyase MutM</fullName>
    </alternativeName>
</protein>
<evidence type="ECO:0000256" key="15">
    <source>
        <dbReference type="ARBA" id="ARBA00023239"/>
    </source>
</evidence>
<dbReference type="GO" id="GO:0008270">
    <property type="term" value="F:zinc ion binding"/>
    <property type="evidence" value="ECO:0007669"/>
    <property type="project" value="UniProtKB-KW"/>
</dbReference>
<evidence type="ECO:0000256" key="8">
    <source>
        <dbReference type="ARBA" id="ARBA00022723"/>
    </source>
</evidence>
<dbReference type="FunFam" id="1.10.8.50:FF:000003">
    <property type="entry name" value="Formamidopyrimidine-DNA glycosylase"/>
    <property type="match status" value="1"/>
</dbReference>
<dbReference type="InterPro" id="IPR020629">
    <property type="entry name" value="FPG_Glyclase"/>
</dbReference>
<comment type="cofactor">
    <cofactor evidence="2">
        <name>Zn(2+)</name>
        <dbReference type="ChEBI" id="CHEBI:29105"/>
    </cofactor>
</comment>
<evidence type="ECO:0000256" key="18">
    <source>
        <dbReference type="ARBA" id="ARBA00030638"/>
    </source>
</evidence>
<evidence type="ECO:0000256" key="4">
    <source>
        <dbReference type="ARBA" id="ARBA00011245"/>
    </source>
</evidence>
<dbReference type="PROSITE" id="PS01242">
    <property type="entry name" value="ZF_FPG_1"/>
    <property type="match status" value="1"/>
</dbReference>
<dbReference type="PROSITE" id="PS51066">
    <property type="entry name" value="ZF_FPG_2"/>
    <property type="match status" value="1"/>
</dbReference>
<reference evidence="23 24" key="1">
    <citation type="journal article" date="2016" name="Int. J. Syst. Evol. Microbiol.">
        <title>Acidipila dinghuensis sp. nov., an acidobacterium isolated from forest soil.</title>
        <authorList>
            <person name="Jiang Y.W."/>
            <person name="Wang J."/>
            <person name="Chen M.H."/>
            <person name="Lv Y.Y."/>
            <person name="Qiu L.H."/>
        </authorList>
    </citation>
    <scope>NUCLEOTIDE SEQUENCE [LARGE SCALE GENOMIC DNA]</scope>
    <source>
        <strain evidence="23 24">DHOF10</strain>
    </source>
</reference>
<accession>A0A4V1NW32</accession>
<dbReference type="InterPro" id="IPR010663">
    <property type="entry name" value="Znf_FPG/IleRS"/>
</dbReference>
<dbReference type="EC" id="3.2.2.23" evidence="5"/>
<keyword evidence="11 23" id="KW-0378">Hydrolase</keyword>
<keyword evidence="15 23" id="KW-0456">Lyase</keyword>
<dbReference type="AlphaFoldDB" id="A0A4V1NW32"/>
<dbReference type="OrthoDB" id="9800855at2"/>
<dbReference type="InterPro" id="IPR015886">
    <property type="entry name" value="H2TH_FPG"/>
</dbReference>
<dbReference type="NCBIfam" id="TIGR00577">
    <property type="entry name" value="fpg"/>
    <property type="match status" value="1"/>
</dbReference>
<dbReference type="GO" id="GO:0003684">
    <property type="term" value="F:damaged DNA binding"/>
    <property type="evidence" value="ECO:0007669"/>
    <property type="project" value="InterPro"/>
</dbReference>
<gene>
    <name evidence="23" type="primary">mutM</name>
    <name evidence="23" type="ORF">ESZ00_09255</name>
</gene>
<evidence type="ECO:0000256" key="5">
    <source>
        <dbReference type="ARBA" id="ARBA00012024"/>
    </source>
</evidence>
<dbReference type="InterPro" id="IPR015887">
    <property type="entry name" value="DNA_glyclase_Znf_dom_DNA_BS"/>
</dbReference>
<evidence type="ECO:0000256" key="14">
    <source>
        <dbReference type="ARBA" id="ARBA00023204"/>
    </source>
</evidence>
<sequence length="291" mass="31876">MPELPEVETVANGVHERIRGERIEGTWFSGHREPFKASPQAMAEALAGRRVARVYRVGKHIVMDLAVDGAARHTGDGTPSPARIDVQWIVHLGMTGRLLVSAASVPVPAHTHAVLQLSSGRELRFVDARRFGRLDLRQLDENQGPGGQGFAGPGHEPLTIGAEDFARLFHGRRLSIKAALLNQKLLHGVGNIYADESLFHAGIRPTRMAGRLTRAQLEALRMALQEVLRHAISLGGSSVSDYVDADGVAGFFQLEHRVYMRTGEPCRVCKTAIKRTIEAGRGTHYCPHCQK</sequence>
<dbReference type="Pfam" id="PF01149">
    <property type="entry name" value="Fapy_DNA_glyco"/>
    <property type="match status" value="1"/>
</dbReference>
<dbReference type="InterPro" id="IPR010979">
    <property type="entry name" value="Ribosomal_uS13-like_H2TH"/>
</dbReference>
<proteinExistence type="inferred from homology"/>
<dbReference type="InterPro" id="IPR012319">
    <property type="entry name" value="FPG_cat"/>
</dbReference>
<dbReference type="Gene3D" id="3.20.190.10">
    <property type="entry name" value="MutM-like, N-terminal"/>
    <property type="match status" value="1"/>
</dbReference>
<dbReference type="InterPro" id="IPR000214">
    <property type="entry name" value="Znf_DNA_glyclase/AP_lyase"/>
</dbReference>
<evidence type="ECO:0000256" key="1">
    <source>
        <dbReference type="ARBA" id="ARBA00001668"/>
    </source>
</evidence>
<dbReference type="CDD" id="cd08966">
    <property type="entry name" value="EcFpg-like_N"/>
    <property type="match status" value="1"/>
</dbReference>
<evidence type="ECO:0000256" key="2">
    <source>
        <dbReference type="ARBA" id="ARBA00001947"/>
    </source>
</evidence>
<keyword evidence="14" id="KW-0234">DNA repair</keyword>
<evidence type="ECO:0000256" key="13">
    <source>
        <dbReference type="ARBA" id="ARBA00023125"/>
    </source>
</evidence>
<dbReference type="PANTHER" id="PTHR22993">
    <property type="entry name" value="FORMAMIDOPYRIMIDINE-DNA GLYCOSYLASE"/>
    <property type="match status" value="1"/>
</dbReference>
<dbReference type="PANTHER" id="PTHR22993:SF9">
    <property type="entry name" value="FORMAMIDOPYRIMIDINE-DNA GLYCOSYLASE"/>
    <property type="match status" value="1"/>
</dbReference>
<dbReference type="SUPFAM" id="SSF57716">
    <property type="entry name" value="Glucocorticoid receptor-like (DNA-binding domain)"/>
    <property type="match status" value="1"/>
</dbReference>
<evidence type="ECO:0000313" key="23">
    <source>
        <dbReference type="EMBL" id="RXS98012.1"/>
    </source>
</evidence>
<comment type="catalytic activity">
    <reaction evidence="1">
        <text>Hydrolysis of DNA containing ring-opened 7-methylguanine residues, releasing 2,6-diamino-4-hydroxy-5-(N-methyl)formamidopyrimidine.</text>
        <dbReference type="EC" id="3.2.2.23"/>
    </reaction>
</comment>
<evidence type="ECO:0000256" key="7">
    <source>
        <dbReference type="ARBA" id="ARBA00016240"/>
    </source>
</evidence>
<evidence type="ECO:0000313" key="24">
    <source>
        <dbReference type="Proteomes" id="UP000290253"/>
    </source>
</evidence>
<dbReference type="PROSITE" id="PS51068">
    <property type="entry name" value="FPG_CAT"/>
    <property type="match status" value="1"/>
</dbReference>
<dbReference type="NCBIfam" id="NF011385">
    <property type="entry name" value="PRK14810.1"/>
    <property type="match status" value="1"/>
</dbReference>